<dbReference type="KEGG" id="cthd:CDO33_16435"/>
<dbReference type="InterPro" id="IPR003607">
    <property type="entry name" value="HD/PDEase_dom"/>
</dbReference>
<dbReference type="CDD" id="cd00077">
    <property type="entry name" value="HDc"/>
    <property type="match status" value="1"/>
</dbReference>
<evidence type="ECO:0000313" key="4">
    <source>
        <dbReference type="Proteomes" id="UP000236151"/>
    </source>
</evidence>
<dbReference type="GO" id="GO:0006203">
    <property type="term" value="P:dGTP catabolic process"/>
    <property type="evidence" value="ECO:0007669"/>
    <property type="project" value="TreeGrafter"/>
</dbReference>
<organism evidence="3 4">
    <name type="scientific">Clostridium thermosuccinogenes</name>
    <dbReference type="NCBI Taxonomy" id="84032"/>
    <lineage>
        <taxon>Bacteria</taxon>
        <taxon>Bacillati</taxon>
        <taxon>Bacillota</taxon>
        <taxon>Clostridia</taxon>
        <taxon>Eubacteriales</taxon>
        <taxon>Clostridiaceae</taxon>
        <taxon>Clostridium</taxon>
    </lineage>
</organism>
<dbReference type="OrthoDB" id="9803619at2"/>
<dbReference type="EMBL" id="NIOJ01000001">
    <property type="protein sequence ID" value="PNU01512.1"/>
    <property type="molecule type" value="Genomic_DNA"/>
</dbReference>
<evidence type="ECO:0000256" key="1">
    <source>
        <dbReference type="ARBA" id="ARBA00022801"/>
    </source>
</evidence>
<dbReference type="PROSITE" id="PS51831">
    <property type="entry name" value="HD"/>
    <property type="match status" value="1"/>
</dbReference>
<name>A0A2K2FN20_9CLOT</name>
<dbReference type="InterPro" id="IPR026875">
    <property type="entry name" value="PHydrolase_assoc_dom"/>
</dbReference>
<dbReference type="SUPFAM" id="SSF109604">
    <property type="entry name" value="HD-domain/PDEase-like"/>
    <property type="match status" value="1"/>
</dbReference>
<dbReference type="GO" id="GO:0008832">
    <property type="term" value="F:dGTPase activity"/>
    <property type="evidence" value="ECO:0007669"/>
    <property type="project" value="TreeGrafter"/>
</dbReference>
<keyword evidence="1 3" id="KW-0378">Hydrolase</keyword>
<dbReference type="InterPro" id="IPR006674">
    <property type="entry name" value="HD_domain"/>
</dbReference>
<evidence type="ECO:0000313" key="3">
    <source>
        <dbReference type="EMBL" id="PNU01512.1"/>
    </source>
</evidence>
<accession>A0A2K2FN20</accession>
<keyword evidence="4" id="KW-1185">Reference proteome</keyword>
<gene>
    <name evidence="3" type="ORF">CDQ84_00445</name>
</gene>
<proteinExistence type="predicted"/>
<dbReference type="RefSeq" id="WP_103079741.1">
    <property type="nucleotide sequence ID" value="NZ_CP021850.1"/>
</dbReference>
<sequence>MSAVWRERREEQENMLSPYAAKSRNSLGRIVDEPKCPIRTDFERDGNRILYSMEFRRLRHKTQVFFNAKNDHICTRMEHVLNVGSIATTIARTLNLNQDLTYAIALGHDLGHAPFGHSGEKVLDRCLKSINPDYSFQHELHSLRVVDRLATRISKEKINEKCGLNLTFEVRDGIACHCGENYDEYRLERDTTKDLSSLKNMKNRSAKPFTLEACIVRLVDKIAYVGRDIEDALRVKLIDINDIPLEIRNILGHTNGEIINTLVCDLIENSYDRDCIQLSHEKGEALQSLIKENVRLIYQSEKIKRYEKTAENIMEGLFYDLLKCLKDFERLKHSELNIYRKFYNFIVDMDYDEDEPDEQKVIDFIAGMTDGFAMKCFDEIYWM</sequence>
<dbReference type="InterPro" id="IPR050135">
    <property type="entry name" value="dGTPase-like"/>
</dbReference>
<reference evidence="3 4" key="1">
    <citation type="submission" date="2017-06" db="EMBL/GenBank/DDBJ databases">
        <title>Investigating the central metabolism of Clostridium thermosuccinogenes.</title>
        <authorList>
            <person name="Koendjbiharie J.G."/>
            <person name="van Kranenburg R."/>
        </authorList>
    </citation>
    <scope>NUCLEOTIDE SEQUENCE [LARGE SCALE GENOMIC DNA]</scope>
    <source>
        <strain evidence="3 4">DSM 5806</strain>
    </source>
</reference>
<protein>
    <submittedName>
        <fullName evidence="3">Deoxyguanosinetriphosphate triphosphohydrolase</fullName>
    </submittedName>
</protein>
<dbReference type="SMART" id="SM00471">
    <property type="entry name" value="HDc"/>
    <property type="match status" value="1"/>
</dbReference>
<dbReference type="Pfam" id="PF13286">
    <property type="entry name" value="HD_assoc"/>
    <property type="match status" value="1"/>
</dbReference>
<dbReference type="PANTHER" id="PTHR11373">
    <property type="entry name" value="DEOXYNUCLEOSIDE TRIPHOSPHATE TRIPHOSPHOHYDROLASE"/>
    <property type="match status" value="1"/>
</dbReference>
<dbReference type="Proteomes" id="UP000236151">
    <property type="component" value="Unassembled WGS sequence"/>
</dbReference>
<dbReference type="PANTHER" id="PTHR11373:SF43">
    <property type="entry name" value="DEOXYGUANOSINETRIPHOSPHATE TRIPHOSPHOHYDROLASE-LIKE PROTEIN"/>
    <property type="match status" value="1"/>
</dbReference>
<evidence type="ECO:0000259" key="2">
    <source>
        <dbReference type="PROSITE" id="PS51831"/>
    </source>
</evidence>
<feature type="domain" description="HD" evidence="2">
    <location>
        <begin position="76"/>
        <end position="225"/>
    </location>
</feature>
<comment type="caution">
    <text evidence="3">The sequence shown here is derived from an EMBL/GenBank/DDBJ whole genome shotgun (WGS) entry which is preliminary data.</text>
</comment>
<dbReference type="Pfam" id="PF01966">
    <property type="entry name" value="HD"/>
    <property type="match status" value="1"/>
</dbReference>
<dbReference type="Gene3D" id="1.10.3210.10">
    <property type="entry name" value="Hypothetical protein af1432"/>
    <property type="match status" value="1"/>
</dbReference>
<dbReference type="AlphaFoldDB" id="A0A2K2FN20"/>